<proteinExistence type="predicted"/>
<accession>F0WM25</accession>
<dbReference type="HOGENOM" id="CLU_1263520_0_0_1"/>
<evidence type="ECO:0000313" key="1">
    <source>
        <dbReference type="EMBL" id="CCA22352.1"/>
    </source>
</evidence>
<reference evidence="1" key="2">
    <citation type="submission" date="2011-02" db="EMBL/GenBank/DDBJ databases">
        <authorList>
            <person name="MacLean D."/>
        </authorList>
    </citation>
    <scope>NUCLEOTIDE SEQUENCE</scope>
</reference>
<dbReference type="AlphaFoldDB" id="F0WM25"/>
<dbReference type="EMBL" id="FR824196">
    <property type="protein sequence ID" value="CCA22352.1"/>
    <property type="molecule type" value="Genomic_DNA"/>
</dbReference>
<reference evidence="1" key="1">
    <citation type="journal article" date="2011" name="PLoS Biol.">
        <title>Gene gain and loss during evolution of obligate parasitism in the white rust pathogen of Arabidopsis thaliana.</title>
        <authorList>
            <person name="Kemen E."/>
            <person name="Gardiner A."/>
            <person name="Schultz-Larsen T."/>
            <person name="Kemen A.C."/>
            <person name="Balmuth A.L."/>
            <person name="Robert-Seilaniantz A."/>
            <person name="Bailey K."/>
            <person name="Holub E."/>
            <person name="Studholme D.J."/>
            <person name="Maclean D."/>
            <person name="Jones J.D."/>
        </authorList>
    </citation>
    <scope>NUCLEOTIDE SEQUENCE</scope>
</reference>
<sequence length="219" mass="24713">MKVNGKETSPNSNFDAYPHLTKSATLTTWLCNSDEVLLVSLDTNCVSSLWELTSNLLDWILQLEQDLKGTVQNVIIIGALYLPIAKSLHSSDFNDVFHYQASILDNANVPIQCDAFNQFENVWKISDSFLCQFLYLLGIEQFTRTQVHGIFAKGYRPGQYPQLEGSRDAILRLSSALSHATARYKCIKIDPQVAWNRLEQDATAGCYDNGYKMAQSIYN</sequence>
<protein>
    <submittedName>
        <fullName evidence="1">AlNc14C151G7536 protein</fullName>
    </submittedName>
</protein>
<organism evidence="1">
    <name type="scientific">Albugo laibachii Nc14</name>
    <dbReference type="NCBI Taxonomy" id="890382"/>
    <lineage>
        <taxon>Eukaryota</taxon>
        <taxon>Sar</taxon>
        <taxon>Stramenopiles</taxon>
        <taxon>Oomycota</taxon>
        <taxon>Peronosporomycetes</taxon>
        <taxon>Albuginales</taxon>
        <taxon>Albuginaceae</taxon>
        <taxon>Albugo</taxon>
    </lineage>
</organism>
<gene>
    <name evidence="1" type="primary">AlNc14C151G7536</name>
    <name evidence="1" type="ORF">ALNC14_084950</name>
</gene>
<name>F0WM25_9STRA</name>